<dbReference type="eggNOG" id="ENOG502Z9FZ">
    <property type="taxonomic scope" value="Bacteria"/>
</dbReference>
<comment type="caution">
    <text evidence="2">The sequence shown here is derived from an EMBL/GenBank/DDBJ whole genome shotgun (WGS) entry which is preliminary data.</text>
</comment>
<evidence type="ECO:0000313" key="2">
    <source>
        <dbReference type="EMBL" id="KEQ31227.1"/>
    </source>
</evidence>
<organism evidence="2 3">
    <name type="scientific">Pedobacter antarcticus 4BY</name>
    <dbReference type="NCBI Taxonomy" id="1358423"/>
    <lineage>
        <taxon>Bacteria</taxon>
        <taxon>Pseudomonadati</taxon>
        <taxon>Bacteroidota</taxon>
        <taxon>Sphingobacteriia</taxon>
        <taxon>Sphingobacteriales</taxon>
        <taxon>Sphingobacteriaceae</taxon>
        <taxon>Pedobacter</taxon>
    </lineage>
</organism>
<evidence type="ECO:0000313" key="3">
    <source>
        <dbReference type="Proteomes" id="UP000028007"/>
    </source>
</evidence>
<dbReference type="InterPro" id="IPR025586">
    <property type="entry name" value="PcfJ"/>
</dbReference>
<feature type="coiled-coil region" evidence="1">
    <location>
        <begin position="298"/>
        <end position="326"/>
    </location>
</feature>
<sequence length="436" mass="50535">MKPRTKLQIRVFELSTQLPSLNDGHKQWIYKNCLSHIGYRTKKKISCLDCGHSWPGQQKVKTIKCPNCLVKIEIKDSLKRKLDQYVVVASVDNLGGLQVNRFFEVRSYQNAGYIAKYLIREIVQQWFEPEGKLTIVARSDSFGNGSYSGDLEIRTNISNYWQSNKYDVYADKIIPNANPLPIYARNGFNSKIEKVRLYSFLQSLLNDGKLETLIKAGQYPLALAKLGDRSNTIYSHWDSIKICMRRNYLVKDAVSYLDYLELLRHYGKDLRSPKYVCPASFKKEHSRLVKKRARDQRIERIIRDQQEAEKRKLQAAQEQISYLEEKSPYFGLSFSEGPLIVKVLESVQEFIAEGDHHKHCVYTNRYYSKPDSLCFSAKVDGIPVETVEVSLTEMKVIQSRGLHNHASEYNQQIIAIIKKNMGQIRKRYQNLKKEAA</sequence>
<name>A0A081PKK4_9SPHI</name>
<proteinExistence type="predicted"/>
<dbReference type="EMBL" id="JNFF01000019">
    <property type="protein sequence ID" value="KEQ31227.1"/>
    <property type="molecule type" value="Genomic_DNA"/>
</dbReference>
<accession>A0A081PKK4</accession>
<gene>
    <name evidence="2" type="ORF">N180_02980</name>
</gene>
<dbReference type="Proteomes" id="UP000028007">
    <property type="component" value="Unassembled WGS sequence"/>
</dbReference>
<keyword evidence="1" id="KW-0175">Coiled coil</keyword>
<reference evidence="2 3" key="1">
    <citation type="journal article" date="1992" name="Int. J. Syst. Bacteriol.">
        <title>Sphingobacterium antarcticus sp. nov. a Psychrotrophic Bacterium from the Soils of Schirmacher Oasis, Antarctica.</title>
        <authorList>
            <person name="Shivaji S."/>
            <person name="Ray M.K."/>
            <person name="Rao N.S."/>
            <person name="Saiserr L."/>
            <person name="Jagannadham M.V."/>
            <person name="Kumar G.S."/>
            <person name="Reddy G."/>
            <person name="Bhargava P.M."/>
        </authorList>
    </citation>
    <scope>NUCLEOTIDE SEQUENCE [LARGE SCALE GENOMIC DNA]</scope>
    <source>
        <strain evidence="2 3">4BY</strain>
    </source>
</reference>
<protein>
    <recommendedName>
        <fullName evidence="4">PcfJ-like protein</fullName>
    </recommendedName>
</protein>
<dbReference type="Pfam" id="PF14284">
    <property type="entry name" value="PcfJ"/>
    <property type="match status" value="1"/>
</dbReference>
<keyword evidence="3" id="KW-1185">Reference proteome</keyword>
<evidence type="ECO:0008006" key="4">
    <source>
        <dbReference type="Google" id="ProtNLM"/>
    </source>
</evidence>
<dbReference type="AlphaFoldDB" id="A0A081PKK4"/>
<evidence type="ECO:0000256" key="1">
    <source>
        <dbReference type="SAM" id="Coils"/>
    </source>
</evidence>